<accession>A0A383UK04</accession>
<proteinExistence type="predicted"/>
<name>A0A383UK04_BLUHO</name>
<dbReference type="AlphaFoldDB" id="A0A383UK04"/>
<reference evidence="2 3" key="1">
    <citation type="submission" date="2017-11" db="EMBL/GenBank/DDBJ databases">
        <authorList>
            <person name="Kracher B."/>
        </authorList>
    </citation>
    <scope>NUCLEOTIDE SEQUENCE [LARGE SCALE GENOMIC DNA]</scope>
    <source>
        <strain evidence="2 3">RACE1</strain>
    </source>
</reference>
<evidence type="ECO:0000313" key="3">
    <source>
        <dbReference type="Proteomes" id="UP000275772"/>
    </source>
</evidence>
<dbReference type="SUPFAM" id="SSF56112">
    <property type="entry name" value="Protein kinase-like (PK-like)"/>
    <property type="match status" value="1"/>
</dbReference>
<feature type="domain" description="Fungal-type protein kinase" evidence="1">
    <location>
        <begin position="133"/>
        <end position="327"/>
    </location>
</feature>
<organism evidence="2 3">
    <name type="scientific">Blumeria hordei</name>
    <name type="common">Barley powdery mildew</name>
    <name type="synonym">Blumeria graminis f. sp. hordei</name>
    <dbReference type="NCBI Taxonomy" id="2867405"/>
    <lineage>
        <taxon>Eukaryota</taxon>
        <taxon>Fungi</taxon>
        <taxon>Dikarya</taxon>
        <taxon>Ascomycota</taxon>
        <taxon>Pezizomycotina</taxon>
        <taxon>Leotiomycetes</taxon>
        <taxon>Erysiphales</taxon>
        <taxon>Erysiphaceae</taxon>
        <taxon>Blumeria</taxon>
    </lineage>
</organism>
<dbReference type="InterPro" id="IPR040976">
    <property type="entry name" value="Pkinase_fungal"/>
</dbReference>
<dbReference type="PANTHER" id="PTHR38248">
    <property type="entry name" value="FUNK1 6"/>
    <property type="match status" value="1"/>
</dbReference>
<evidence type="ECO:0000313" key="2">
    <source>
        <dbReference type="EMBL" id="SZF00166.1"/>
    </source>
</evidence>
<protein>
    <recommendedName>
        <fullName evidence="1">Fungal-type protein kinase domain-containing protein</fullName>
    </recommendedName>
</protein>
<dbReference type="PANTHER" id="PTHR38248:SF2">
    <property type="entry name" value="FUNK1 11"/>
    <property type="match status" value="1"/>
</dbReference>
<evidence type="ECO:0000259" key="1">
    <source>
        <dbReference type="Pfam" id="PF17667"/>
    </source>
</evidence>
<dbReference type="InterPro" id="IPR011009">
    <property type="entry name" value="Kinase-like_dom_sf"/>
</dbReference>
<dbReference type="Pfam" id="PF17667">
    <property type="entry name" value="Pkinase_fungal"/>
    <property type="match status" value="1"/>
</dbReference>
<dbReference type="Proteomes" id="UP000275772">
    <property type="component" value="Unassembled WGS sequence"/>
</dbReference>
<gene>
    <name evidence="2" type="ORF">BLGHR1_10894</name>
</gene>
<dbReference type="VEuPathDB" id="FungiDB:BLGHR1_10894"/>
<dbReference type="EMBL" id="UNSH01000008">
    <property type="protein sequence ID" value="SZF00166.1"/>
    <property type="molecule type" value="Genomic_DNA"/>
</dbReference>
<sequence length="332" mass="37271">MIEDILGEDELCHRLENTIRLAETTCHDVTLLQSGEQPTSVSYTCADTINRYTSEASGFGKTAATLDKAVKSKLQDNVFSGISNFWNWRASWEAPMKDVRVVGEFTKQADTNARKTRFTQLSNQVGENIVVTIKGSNDDPTIQIKIDPKPIVQPDRLITRGTTCFEIVDKLSVVKYAWTSVKGYSEVDFLKVALPVRGVVNYLTSDEVYWTSKLLGNLDFFDAEAWDLKTETWIISSGTHLMQPTLSPWDRDRKLIRIAFTPCGQPLKTSKTILDFVVRIWDAILGHRRLYNGGILHGDISEGNIILTSPTADDESKGMLIDLDYSVGRIEI</sequence>